<dbReference type="InterPro" id="IPR050680">
    <property type="entry name" value="YpeA/RimI_acetyltransf"/>
</dbReference>
<comment type="caution">
    <text evidence="7">The sequence shown here is derived from an EMBL/GenBank/DDBJ whole genome shotgun (WGS) entry which is preliminary data.</text>
</comment>
<dbReference type="SUPFAM" id="SSF55729">
    <property type="entry name" value="Acyl-CoA N-acyltransferases (Nat)"/>
    <property type="match status" value="1"/>
</dbReference>
<dbReference type="RefSeq" id="WP_262096624.1">
    <property type="nucleotide sequence ID" value="NZ_JAOEGN010000012.1"/>
</dbReference>
<evidence type="ECO:0000256" key="3">
    <source>
        <dbReference type="ARBA" id="ARBA00022679"/>
    </source>
</evidence>
<dbReference type="PROSITE" id="PS51186">
    <property type="entry name" value="GNAT"/>
    <property type="match status" value="1"/>
</dbReference>
<keyword evidence="3 7" id="KW-0808">Transferase</keyword>
<comment type="similarity">
    <text evidence="1 5">Belongs to the acetyltransferase family. RimI subfamily.</text>
</comment>
<keyword evidence="7" id="KW-0689">Ribosomal protein</keyword>
<dbReference type="EC" id="2.3.1.266" evidence="5"/>
<dbReference type="Pfam" id="PF00583">
    <property type="entry name" value="Acetyltransf_1"/>
    <property type="match status" value="1"/>
</dbReference>
<proteinExistence type="inferred from homology"/>
<keyword evidence="8" id="KW-1185">Reference proteome</keyword>
<evidence type="ECO:0000256" key="4">
    <source>
        <dbReference type="ARBA" id="ARBA00023315"/>
    </source>
</evidence>
<evidence type="ECO:0000256" key="1">
    <source>
        <dbReference type="ARBA" id="ARBA00005395"/>
    </source>
</evidence>
<feature type="domain" description="N-acetyltransferase" evidence="6">
    <location>
        <begin position="1"/>
        <end position="145"/>
    </location>
</feature>
<comment type="function">
    <text evidence="5">Acetylates the N-terminal alanine of ribosomal protein bS18.</text>
</comment>
<dbReference type="Gene3D" id="3.40.630.30">
    <property type="match status" value="1"/>
</dbReference>
<dbReference type="PANTHER" id="PTHR43420">
    <property type="entry name" value="ACETYLTRANSFERASE"/>
    <property type="match status" value="1"/>
</dbReference>
<protein>
    <recommendedName>
        <fullName evidence="5">[Ribosomal protein bS18]-alanine N-acetyltransferase</fullName>
        <ecNumber evidence="5">2.3.1.266</ecNumber>
    </recommendedName>
</protein>
<evidence type="ECO:0000256" key="5">
    <source>
        <dbReference type="RuleBase" id="RU363094"/>
    </source>
</evidence>
<dbReference type="GO" id="GO:0008999">
    <property type="term" value="F:protein-N-terminal-alanine acetyltransferase activity"/>
    <property type="evidence" value="ECO:0007669"/>
    <property type="project" value="UniProtKB-EC"/>
</dbReference>
<name>A0ABT2Q025_9MOLU</name>
<sequence length="150" mass="17866">MIRKMTPEDIETVVQLEEEVFGHSLGYDMIYNEITNHGFAHYFVDEEHDEIIGYVGLWINDNIGQIVNFLVKPTHQNKGLGKKWITFIMDYFKQNNVDIVSLEVRETNERAIHLYESYGFKKSYKRLKYYDNKEDAHVLIWRNNDADISR</sequence>
<evidence type="ECO:0000256" key="2">
    <source>
        <dbReference type="ARBA" id="ARBA00022490"/>
    </source>
</evidence>
<dbReference type="PANTHER" id="PTHR43420:SF44">
    <property type="entry name" value="ACETYLTRANSFERASE YPEA"/>
    <property type="match status" value="1"/>
</dbReference>
<dbReference type="Proteomes" id="UP001209076">
    <property type="component" value="Unassembled WGS sequence"/>
</dbReference>
<dbReference type="GO" id="GO:0005840">
    <property type="term" value="C:ribosome"/>
    <property type="evidence" value="ECO:0007669"/>
    <property type="project" value="UniProtKB-KW"/>
</dbReference>
<keyword evidence="2 5" id="KW-0963">Cytoplasm</keyword>
<reference evidence="8" key="1">
    <citation type="submission" date="2023-07" db="EMBL/GenBank/DDBJ databases">
        <title>Novel Mycoplasma species identified in domestic and wild animals.</title>
        <authorList>
            <person name="Volokhov D.V."/>
            <person name="Furtak V.A."/>
            <person name="Zagorodnyaya T.A."/>
        </authorList>
    </citation>
    <scope>NUCLEOTIDE SEQUENCE [LARGE SCALE GENOMIC DNA]</scope>
    <source>
        <strain evidence="8">92-19</strain>
    </source>
</reference>
<dbReference type="NCBIfam" id="TIGR01575">
    <property type="entry name" value="rimI"/>
    <property type="match status" value="1"/>
</dbReference>
<organism evidence="7 8">
    <name type="scientific">Paracholeplasma vituli</name>
    <dbReference type="NCBI Taxonomy" id="69473"/>
    <lineage>
        <taxon>Bacteria</taxon>
        <taxon>Bacillati</taxon>
        <taxon>Mycoplasmatota</taxon>
        <taxon>Mollicutes</taxon>
        <taxon>Acholeplasmatales</taxon>
        <taxon>Acholeplasmataceae</taxon>
        <taxon>Paracholeplasma</taxon>
    </lineage>
</organism>
<evidence type="ECO:0000313" key="7">
    <source>
        <dbReference type="EMBL" id="MCU0105322.1"/>
    </source>
</evidence>
<evidence type="ECO:0000259" key="6">
    <source>
        <dbReference type="PROSITE" id="PS51186"/>
    </source>
</evidence>
<keyword evidence="7" id="KW-0687">Ribonucleoprotein</keyword>
<keyword evidence="4 7" id="KW-0012">Acyltransferase</keyword>
<evidence type="ECO:0000313" key="8">
    <source>
        <dbReference type="Proteomes" id="UP001209076"/>
    </source>
</evidence>
<dbReference type="EMBL" id="JAOEGN010000012">
    <property type="protein sequence ID" value="MCU0105322.1"/>
    <property type="molecule type" value="Genomic_DNA"/>
</dbReference>
<gene>
    <name evidence="7" type="primary">rimI</name>
    <name evidence="7" type="ORF">N7603_06585</name>
</gene>
<accession>A0ABT2Q025</accession>
<dbReference type="InterPro" id="IPR006464">
    <property type="entry name" value="AcTrfase_RimI/Ard1"/>
</dbReference>
<dbReference type="InterPro" id="IPR000182">
    <property type="entry name" value="GNAT_dom"/>
</dbReference>
<dbReference type="InterPro" id="IPR016181">
    <property type="entry name" value="Acyl_CoA_acyltransferase"/>
</dbReference>
<dbReference type="CDD" id="cd04301">
    <property type="entry name" value="NAT_SF"/>
    <property type="match status" value="1"/>
</dbReference>
<comment type="subcellular location">
    <subcellularLocation>
        <location evidence="5">Cytoplasm</location>
    </subcellularLocation>
</comment>
<comment type="catalytic activity">
    <reaction evidence="5">
        <text>N-terminal L-alanyl-[ribosomal protein bS18] + acetyl-CoA = N-terminal N(alpha)-acetyl-L-alanyl-[ribosomal protein bS18] + CoA + H(+)</text>
        <dbReference type="Rhea" id="RHEA:43756"/>
        <dbReference type="Rhea" id="RHEA-COMP:10676"/>
        <dbReference type="Rhea" id="RHEA-COMP:10677"/>
        <dbReference type="ChEBI" id="CHEBI:15378"/>
        <dbReference type="ChEBI" id="CHEBI:57287"/>
        <dbReference type="ChEBI" id="CHEBI:57288"/>
        <dbReference type="ChEBI" id="CHEBI:64718"/>
        <dbReference type="ChEBI" id="CHEBI:83683"/>
        <dbReference type="EC" id="2.3.1.266"/>
    </reaction>
</comment>